<protein>
    <submittedName>
        <fullName evidence="1">Uncharacterized protein</fullName>
    </submittedName>
</protein>
<name>A0A9D1LEY0_9FIRM</name>
<sequence>MKKLLSALTGGVQDAAPVTFSIAADAWKTAPVGQYRTTLTYTAAVV</sequence>
<accession>A0A9D1LEY0</accession>
<dbReference type="AlphaFoldDB" id="A0A9D1LEY0"/>
<comment type="caution">
    <text evidence="1">The sequence shown here is derived from an EMBL/GenBank/DDBJ whole genome shotgun (WGS) entry which is preliminary data.</text>
</comment>
<dbReference type="EMBL" id="DVMW01000040">
    <property type="protein sequence ID" value="HIU36326.1"/>
    <property type="molecule type" value="Genomic_DNA"/>
</dbReference>
<dbReference type="Proteomes" id="UP000824071">
    <property type="component" value="Unassembled WGS sequence"/>
</dbReference>
<organism evidence="1 2">
    <name type="scientific">Candidatus Fimenecus excrementigallinarum</name>
    <dbReference type="NCBI Taxonomy" id="2840816"/>
    <lineage>
        <taxon>Bacteria</taxon>
        <taxon>Bacillati</taxon>
        <taxon>Bacillota</taxon>
        <taxon>Clostridia</taxon>
        <taxon>Candidatus Fimenecus</taxon>
    </lineage>
</organism>
<evidence type="ECO:0000313" key="1">
    <source>
        <dbReference type="EMBL" id="HIU36326.1"/>
    </source>
</evidence>
<evidence type="ECO:0000313" key="2">
    <source>
        <dbReference type="Proteomes" id="UP000824071"/>
    </source>
</evidence>
<gene>
    <name evidence="1" type="ORF">IAC53_06975</name>
</gene>
<reference evidence="1" key="1">
    <citation type="submission" date="2020-10" db="EMBL/GenBank/DDBJ databases">
        <authorList>
            <person name="Gilroy R."/>
        </authorList>
    </citation>
    <scope>NUCLEOTIDE SEQUENCE</scope>
    <source>
        <strain evidence="1">ChiGjej1B1-19959</strain>
    </source>
</reference>
<proteinExistence type="predicted"/>
<reference evidence="1" key="2">
    <citation type="journal article" date="2021" name="PeerJ">
        <title>Extensive microbial diversity within the chicken gut microbiome revealed by metagenomics and culture.</title>
        <authorList>
            <person name="Gilroy R."/>
            <person name="Ravi A."/>
            <person name="Getino M."/>
            <person name="Pursley I."/>
            <person name="Horton D.L."/>
            <person name="Alikhan N.F."/>
            <person name="Baker D."/>
            <person name="Gharbi K."/>
            <person name="Hall N."/>
            <person name="Watson M."/>
            <person name="Adriaenssens E.M."/>
            <person name="Foster-Nyarko E."/>
            <person name="Jarju S."/>
            <person name="Secka A."/>
            <person name="Antonio M."/>
            <person name="Oren A."/>
            <person name="Chaudhuri R.R."/>
            <person name="La Ragione R."/>
            <person name="Hildebrand F."/>
            <person name="Pallen M.J."/>
        </authorList>
    </citation>
    <scope>NUCLEOTIDE SEQUENCE</scope>
    <source>
        <strain evidence="1">ChiGjej1B1-19959</strain>
    </source>
</reference>